<dbReference type="InterPro" id="IPR021144">
    <property type="entry name" value="UPF0597"/>
</dbReference>
<dbReference type="GO" id="GO:0019450">
    <property type="term" value="P:L-cysteine catabolic process to pyruvate"/>
    <property type="evidence" value="ECO:0007669"/>
    <property type="project" value="TreeGrafter"/>
</dbReference>
<evidence type="ECO:0000313" key="4">
    <source>
        <dbReference type="Proteomes" id="UP000184604"/>
    </source>
</evidence>
<dbReference type="AlphaFoldDB" id="A0A1L5F577"/>
<evidence type="ECO:0000256" key="1">
    <source>
        <dbReference type="HAMAP-Rule" id="MF_01845"/>
    </source>
</evidence>
<comment type="similarity">
    <text evidence="1">Belongs to the UPF0597 family.</text>
</comment>
<dbReference type="EMBL" id="CP018335">
    <property type="protein sequence ID" value="APM38000.1"/>
    <property type="molecule type" value="Genomic_DNA"/>
</dbReference>
<evidence type="ECO:0000259" key="2">
    <source>
        <dbReference type="Pfam" id="PF03313"/>
    </source>
</evidence>
<dbReference type="InterPro" id="IPR005130">
    <property type="entry name" value="Ser_deHydtase-like_asu"/>
</dbReference>
<dbReference type="PANTHER" id="PTHR30501:SF2">
    <property type="entry name" value="UPF0597 PROTEIN YHAM"/>
    <property type="match status" value="1"/>
</dbReference>
<name>A0A1L5F577_CLOKL</name>
<dbReference type="GO" id="GO:0080146">
    <property type="term" value="F:L-cysteine desulfhydrase activity"/>
    <property type="evidence" value="ECO:0007669"/>
    <property type="project" value="TreeGrafter"/>
</dbReference>
<dbReference type="Pfam" id="PF03313">
    <property type="entry name" value="SDH_alpha"/>
    <property type="match status" value="1"/>
</dbReference>
<dbReference type="PIRSF" id="PIRSF006054">
    <property type="entry name" value="UCP006054"/>
    <property type="match status" value="1"/>
</dbReference>
<dbReference type="Proteomes" id="UP000184604">
    <property type="component" value="Chromosome"/>
</dbReference>
<accession>A0A1L5F577</accession>
<dbReference type="PANTHER" id="PTHR30501">
    <property type="entry name" value="UPF0597 PROTEIN YHAM"/>
    <property type="match status" value="1"/>
</dbReference>
<feature type="domain" description="Serine dehydratase-like alpha subunit" evidence="2">
    <location>
        <begin position="85"/>
        <end position="417"/>
    </location>
</feature>
<evidence type="ECO:0000313" key="3">
    <source>
        <dbReference type="EMBL" id="APM38000.1"/>
    </source>
</evidence>
<dbReference type="HAMAP" id="MF_01845">
    <property type="entry name" value="UPF0597"/>
    <property type="match status" value="1"/>
</dbReference>
<protein>
    <recommendedName>
        <fullName evidence="1">UPF0597 protein BS101_04255</fullName>
    </recommendedName>
</protein>
<sequence length="422" mass="45158">MYEGMIRLLHKEVVLALGCTEPVAVALAAAKCKETLGKIPDTIEILASTNILKNGMGVGIPGTGMVGLHIAAALGVTGGDSHKLLEVLSDIKSEDVKAAKRMIDEKRVDIKHKDASEKLYIEAVCKYNDEYSRVIISGSHTNIVLVESNGEKISEENGQDILEYKEIKNEKITVDYIYKFINEISTDEIIFLLHGALINKKLSDEALTNHYGLGVGKNLYENVKYGRIEDSMEVRAKYTTAAAVDARMAGCSLPVMTNSGSGNQGITVSMPVLAAAEKLKIPQEKLIRALALSNLIAIHIKSNLGRLSALCGCVVASTGACCGITYIFGGKLENIKYAIKNMIGDISGMVCDGAKCGCALKVSTGVSAAVQAAMLALSNVEISQNDGIIDKDVEKTIKNLCELGTKGLKEADDVILNIMTCK</sequence>
<proteinExistence type="inferred from homology"/>
<organism evidence="3 4">
    <name type="scientific">Clostridium kluyveri</name>
    <dbReference type="NCBI Taxonomy" id="1534"/>
    <lineage>
        <taxon>Bacteria</taxon>
        <taxon>Bacillati</taxon>
        <taxon>Bacillota</taxon>
        <taxon>Clostridia</taxon>
        <taxon>Eubacteriales</taxon>
        <taxon>Clostridiaceae</taxon>
        <taxon>Clostridium</taxon>
    </lineage>
</organism>
<gene>
    <name evidence="3" type="ORF">BS101_04255</name>
</gene>
<reference evidence="3 4" key="1">
    <citation type="submission" date="2016-12" db="EMBL/GenBank/DDBJ databases">
        <title>Complete genome sequence of Clostridium kluyveri JZZ isolated from the pit mud of a Chinese flavor liquor-making factory.</title>
        <authorList>
            <person name="Wang Y."/>
        </authorList>
    </citation>
    <scope>NUCLEOTIDE SEQUENCE [LARGE SCALE GENOMIC DNA]</scope>
    <source>
        <strain evidence="3 4">JZZ</strain>
    </source>
</reference>
<dbReference type="OrthoDB" id="41906at2"/>